<dbReference type="Pfam" id="PF24494">
    <property type="entry name" value="DUF7587"/>
    <property type="match status" value="1"/>
</dbReference>
<reference evidence="2 3" key="1">
    <citation type="journal article" date="2018" name="IMA Fungus">
        <title>IMA Genome-F 9: Draft genome sequence of Annulohypoxylon stygium, Aspergillus mulundensis, Berkeleyomyces basicola (syn. Thielaviopsis basicola), Ceratocystis smalleyi, two Cercospora beticola strains, Coleophoma cylindrospora, Fusarium fracticaudum, Phialophora cf. hyalina, and Morchella septimelata.</title>
        <authorList>
            <person name="Wingfield B.D."/>
            <person name="Bills G.F."/>
            <person name="Dong Y."/>
            <person name="Huang W."/>
            <person name="Nel W.J."/>
            <person name="Swalarsk-Parry B.S."/>
            <person name="Vaghefi N."/>
            <person name="Wilken P.M."/>
            <person name="An Z."/>
            <person name="de Beer Z.W."/>
            <person name="De Vos L."/>
            <person name="Chen L."/>
            <person name="Duong T.A."/>
            <person name="Gao Y."/>
            <person name="Hammerbacher A."/>
            <person name="Kikkert J.R."/>
            <person name="Li Y."/>
            <person name="Li H."/>
            <person name="Li K."/>
            <person name="Li Q."/>
            <person name="Liu X."/>
            <person name="Ma X."/>
            <person name="Naidoo K."/>
            <person name="Pethybridge S.J."/>
            <person name="Sun J."/>
            <person name="Steenkamp E.T."/>
            <person name="van der Nest M.A."/>
            <person name="van Wyk S."/>
            <person name="Wingfield M.J."/>
            <person name="Xiong C."/>
            <person name="Yue Q."/>
            <person name="Zhang X."/>
        </authorList>
    </citation>
    <scope>NUCLEOTIDE SEQUENCE [LARGE SCALE GENOMIC DNA]</scope>
    <source>
        <strain evidence="2 3">BP 5553</strain>
    </source>
</reference>
<proteinExistence type="predicted"/>
<dbReference type="OrthoDB" id="5148696at2759"/>
<keyword evidence="3" id="KW-1185">Reference proteome</keyword>
<dbReference type="Proteomes" id="UP000254866">
    <property type="component" value="Unassembled WGS sequence"/>
</dbReference>
<evidence type="ECO:0000313" key="2">
    <source>
        <dbReference type="EMBL" id="RDL30366.1"/>
    </source>
</evidence>
<evidence type="ECO:0000313" key="3">
    <source>
        <dbReference type="Proteomes" id="UP000254866"/>
    </source>
</evidence>
<dbReference type="InterPro" id="IPR056009">
    <property type="entry name" value="DUF7587"/>
</dbReference>
<accession>A0A370T9P0</accession>
<evidence type="ECO:0000259" key="1">
    <source>
        <dbReference type="Pfam" id="PF24494"/>
    </source>
</evidence>
<gene>
    <name evidence="2" type="ORF">BP5553_10244</name>
</gene>
<dbReference type="RefSeq" id="XP_031864891.1">
    <property type="nucleotide sequence ID" value="XM_032018867.1"/>
</dbReference>
<dbReference type="GeneID" id="43603093"/>
<sequence>MYEASIKQHIEVLEQRRRDTQIGKEASWAALNTLALGLTSGIQGDPEDVDVAFRLFNDNSHAHFFVDREDIRCSNWQQFDISQPQEREGAKRHITSSPTPTNYISISTSPRRIWNLATRNPGRVDQKIAVIDLRVLKRLGIAYSSSTEDLGFRHLNETNGTGTIFATKHHILVLGWLPPHCILGLLSIKQFEASLKQSQIDNSRNISPSEYEKKISFPSILQYLPGAGASSQSAGRKEIFV</sequence>
<dbReference type="AlphaFoldDB" id="A0A370T9P0"/>
<protein>
    <recommendedName>
        <fullName evidence="1">DUF7587 domain-containing protein</fullName>
    </recommendedName>
</protein>
<organism evidence="2 3">
    <name type="scientific">Venustampulla echinocandica</name>
    <dbReference type="NCBI Taxonomy" id="2656787"/>
    <lineage>
        <taxon>Eukaryota</taxon>
        <taxon>Fungi</taxon>
        <taxon>Dikarya</taxon>
        <taxon>Ascomycota</taxon>
        <taxon>Pezizomycotina</taxon>
        <taxon>Leotiomycetes</taxon>
        <taxon>Helotiales</taxon>
        <taxon>Pleuroascaceae</taxon>
        <taxon>Venustampulla</taxon>
    </lineage>
</organism>
<name>A0A370T9P0_9HELO</name>
<comment type="caution">
    <text evidence="2">The sequence shown here is derived from an EMBL/GenBank/DDBJ whole genome shotgun (WGS) entry which is preliminary data.</text>
</comment>
<dbReference type="EMBL" id="NPIC01000015">
    <property type="protein sequence ID" value="RDL30366.1"/>
    <property type="molecule type" value="Genomic_DNA"/>
</dbReference>
<feature type="domain" description="DUF7587" evidence="1">
    <location>
        <begin position="51"/>
        <end position="190"/>
    </location>
</feature>